<comment type="caution">
    <text evidence="1">The sequence shown here is derived from an EMBL/GenBank/DDBJ whole genome shotgun (WGS) entry which is preliminary data.</text>
</comment>
<name>A0ABW5PVN8_9BACI</name>
<organism evidence="1 2">
    <name type="scientific">Terrilactibacillus laevilacticus</name>
    <dbReference type="NCBI Taxonomy" id="1380157"/>
    <lineage>
        <taxon>Bacteria</taxon>
        <taxon>Bacillati</taxon>
        <taxon>Bacillota</taxon>
        <taxon>Bacilli</taxon>
        <taxon>Bacillales</taxon>
        <taxon>Bacillaceae</taxon>
        <taxon>Terrilactibacillus</taxon>
    </lineage>
</organism>
<dbReference type="Proteomes" id="UP001597458">
    <property type="component" value="Unassembled WGS sequence"/>
</dbReference>
<feature type="non-terminal residue" evidence="1">
    <location>
        <position position="1"/>
    </location>
</feature>
<gene>
    <name evidence="1" type="ORF">ACFSTF_15630</name>
</gene>
<proteinExistence type="predicted"/>
<dbReference type="EMBL" id="JBHUMR010000027">
    <property type="protein sequence ID" value="MFD2618719.1"/>
    <property type="molecule type" value="Genomic_DNA"/>
</dbReference>
<evidence type="ECO:0000313" key="1">
    <source>
        <dbReference type="EMBL" id="MFD2618719.1"/>
    </source>
</evidence>
<accession>A0ABW5PVN8</accession>
<sequence length="67" mass="7474">ASMLQQDVAFLVEVHYNVGVVTGCDVLNRLPLTGTSVSVITKRDALNRRPLTCYSSFIMNKSLNRFI</sequence>
<evidence type="ECO:0000313" key="2">
    <source>
        <dbReference type="Proteomes" id="UP001597458"/>
    </source>
</evidence>
<reference evidence="2" key="1">
    <citation type="journal article" date="2019" name="Int. J. Syst. Evol. Microbiol.">
        <title>The Global Catalogue of Microorganisms (GCM) 10K type strain sequencing project: providing services to taxonomists for standard genome sequencing and annotation.</title>
        <authorList>
            <consortium name="The Broad Institute Genomics Platform"/>
            <consortium name="The Broad Institute Genome Sequencing Center for Infectious Disease"/>
            <person name="Wu L."/>
            <person name="Ma J."/>
        </authorList>
    </citation>
    <scope>NUCLEOTIDE SEQUENCE [LARGE SCALE GENOMIC DNA]</scope>
    <source>
        <strain evidence="2">TISTR 2241</strain>
    </source>
</reference>
<protein>
    <submittedName>
        <fullName evidence="1">Uncharacterized protein</fullName>
    </submittedName>
</protein>
<keyword evidence="2" id="KW-1185">Reference proteome</keyword>
<dbReference type="RefSeq" id="WP_386082341.1">
    <property type="nucleotide sequence ID" value="NZ_JBHUMR010000027.1"/>
</dbReference>